<organism evidence="2 3">
    <name type="scientific">Pannus brasiliensis CCIBt3594</name>
    <dbReference type="NCBI Taxonomy" id="1427578"/>
    <lineage>
        <taxon>Bacteria</taxon>
        <taxon>Bacillati</taxon>
        <taxon>Cyanobacteriota</taxon>
        <taxon>Cyanophyceae</taxon>
        <taxon>Oscillatoriophycideae</taxon>
        <taxon>Chroococcales</taxon>
        <taxon>Microcystaceae</taxon>
        <taxon>Pannus</taxon>
    </lineage>
</organism>
<comment type="caution">
    <text evidence="2">The sequence shown here is derived from an EMBL/GenBank/DDBJ whole genome shotgun (WGS) entry which is preliminary data.</text>
</comment>
<evidence type="ECO:0000313" key="2">
    <source>
        <dbReference type="EMBL" id="MEG3436807.1"/>
    </source>
</evidence>
<keyword evidence="1" id="KW-0812">Transmembrane</keyword>
<dbReference type="EMBL" id="JBAFSM010000010">
    <property type="protein sequence ID" value="MEG3436807.1"/>
    <property type="molecule type" value="Genomic_DNA"/>
</dbReference>
<sequence>MKEQFVKWLNRLLILDVFLVLGGFLWFAVAVIGKSAGIPLGFDLFYKLWQPFFNPAISILVAGALLSWAIDKIHKLQDRFASK</sequence>
<feature type="transmembrane region" description="Helical" evidence="1">
    <location>
        <begin position="12"/>
        <end position="32"/>
    </location>
</feature>
<proteinExistence type="predicted"/>
<dbReference type="Proteomes" id="UP001328733">
    <property type="component" value="Unassembled WGS sequence"/>
</dbReference>
<protein>
    <submittedName>
        <fullName evidence="2">Uncharacterized protein</fullName>
    </submittedName>
</protein>
<reference evidence="2 3" key="1">
    <citation type="submission" date="2024-01" db="EMBL/GenBank/DDBJ databases">
        <title>Genomic insights into the taxonomy and metabolism of the cyanobacterium Pannus brasiliensis CCIBt3594.</title>
        <authorList>
            <person name="Machado M."/>
            <person name="Botero N.B."/>
            <person name="Andreote A.P.D."/>
            <person name="Feitosa A.M.T."/>
            <person name="Popin R."/>
            <person name="Sivonen K."/>
            <person name="Fiore M.F."/>
        </authorList>
    </citation>
    <scope>NUCLEOTIDE SEQUENCE [LARGE SCALE GENOMIC DNA]</scope>
    <source>
        <strain evidence="2 3">CCIBt3594</strain>
    </source>
</reference>
<evidence type="ECO:0000256" key="1">
    <source>
        <dbReference type="SAM" id="Phobius"/>
    </source>
</evidence>
<keyword evidence="1" id="KW-0472">Membrane</keyword>
<accession>A0AAW9QS82</accession>
<dbReference type="RefSeq" id="WP_332864272.1">
    <property type="nucleotide sequence ID" value="NZ_JBAFSM010000010.1"/>
</dbReference>
<keyword evidence="3" id="KW-1185">Reference proteome</keyword>
<evidence type="ECO:0000313" key="3">
    <source>
        <dbReference type="Proteomes" id="UP001328733"/>
    </source>
</evidence>
<gene>
    <name evidence="2" type="ORF">V0288_06710</name>
</gene>
<dbReference type="AlphaFoldDB" id="A0AAW9QS82"/>
<keyword evidence="1" id="KW-1133">Transmembrane helix</keyword>
<feature type="transmembrane region" description="Helical" evidence="1">
    <location>
        <begin position="52"/>
        <end position="70"/>
    </location>
</feature>
<name>A0AAW9QS82_9CHRO</name>